<dbReference type="GO" id="GO:0022900">
    <property type="term" value="P:electron transport chain"/>
    <property type="evidence" value="ECO:0007669"/>
    <property type="project" value="UniProtKB-UniRule"/>
</dbReference>
<comment type="function">
    <text evidence="8">Part of a membrane-bound complex that couples electron transfer with translocation of ions across the membrane.</text>
</comment>
<dbReference type="Pfam" id="PF10531">
    <property type="entry name" value="SLBB"/>
    <property type="match status" value="1"/>
</dbReference>
<evidence type="ECO:0000256" key="4">
    <source>
        <dbReference type="ARBA" id="ARBA00022737"/>
    </source>
</evidence>
<feature type="binding site" evidence="8">
    <location>
        <position position="375"/>
    </location>
    <ligand>
        <name>[4Fe-4S] cluster</name>
        <dbReference type="ChEBI" id="CHEBI:49883"/>
        <label>2</label>
    </ligand>
</feature>
<feature type="binding site" evidence="8">
    <location>
        <position position="365"/>
    </location>
    <ligand>
        <name>[4Fe-4S] cluster</name>
        <dbReference type="ChEBI" id="CHEBI:49883"/>
        <label>1</label>
    </ligand>
</feature>
<dbReference type="NCBIfam" id="NF003454">
    <property type="entry name" value="PRK05035.1"/>
    <property type="match status" value="1"/>
</dbReference>
<keyword evidence="8" id="KW-0472">Membrane</keyword>
<dbReference type="EC" id="7.-.-.-" evidence="8"/>
<feature type="binding site" evidence="8">
    <location>
        <position position="371"/>
    </location>
    <ligand>
        <name>[4Fe-4S] cluster</name>
        <dbReference type="ChEBI" id="CHEBI:49883"/>
        <label>1</label>
    </ligand>
</feature>
<feature type="domain" description="4Fe-4S ferredoxin-type" evidence="9">
    <location>
        <begin position="392"/>
        <end position="425"/>
    </location>
</feature>
<dbReference type="Pfam" id="PF01512">
    <property type="entry name" value="Complex1_51K"/>
    <property type="match status" value="1"/>
</dbReference>
<keyword evidence="3 8" id="KW-0479">Metal-binding</keyword>
<keyword evidence="7 8" id="KW-0411">Iron-sulfur</keyword>
<comment type="caution">
    <text evidence="10">The sequence shown here is derived from an EMBL/GenBank/DDBJ whole genome shotgun (WGS) entry which is preliminary data.</text>
</comment>
<dbReference type="InterPro" id="IPR010208">
    <property type="entry name" value="Ion_transpt_RnfC/RsxC"/>
</dbReference>
<keyword evidence="1 8" id="KW-0813">Transport</keyword>
<dbReference type="PANTHER" id="PTHR43034:SF2">
    <property type="entry name" value="ION-TRANSLOCATING OXIDOREDUCTASE COMPLEX SUBUNIT C"/>
    <property type="match status" value="1"/>
</dbReference>
<dbReference type="Pfam" id="PF13237">
    <property type="entry name" value="Fer4_10"/>
    <property type="match status" value="1"/>
</dbReference>
<evidence type="ECO:0000256" key="7">
    <source>
        <dbReference type="ARBA" id="ARBA00023014"/>
    </source>
</evidence>
<dbReference type="PROSITE" id="PS00198">
    <property type="entry name" value="4FE4S_FER_1"/>
    <property type="match status" value="1"/>
</dbReference>
<organism evidence="10 11">
    <name type="scientific">Collinsella intestinalis</name>
    <dbReference type="NCBI Taxonomy" id="147207"/>
    <lineage>
        <taxon>Bacteria</taxon>
        <taxon>Bacillati</taxon>
        <taxon>Actinomycetota</taxon>
        <taxon>Coriobacteriia</taxon>
        <taxon>Coriobacteriales</taxon>
        <taxon>Coriobacteriaceae</taxon>
        <taxon>Collinsella</taxon>
    </lineage>
</organism>
<evidence type="ECO:0000256" key="3">
    <source>
        <dbReference type="ARBA" id="ARBA00022723"/>
    </source>
</evidence>
<dbReference type="AlphaFoldDB" id="A0A414FZ33"/>
<name>A0A414FZ33_9ACTN</name>
<protein>
    <recommendedName>
        <fullName evidence="8">Ion-translocating oxidoreductase complex subunit C</fullName>
        <ecNumber evidence="8">7.-.-.-</ecNumber>
    </recommendedName>
    <alternativeName>
        <fullName evidence="8">Rnf electron transport complex subunit C</fullName>
    </alternativeName>
</protein>
<dbReference type="InterPro" id="IPR017896">
    <property type="entry name" value="4Fe4S_Fe-S-bd"/>
</dbReference>
<evidence type="ECO:0000256" key="1">
    <source>
        <dbReference type="ARBA" id="ARBA00022448"/>
    </source>
</evidence>
<dbReference type="InterPro" id="IPR017900">
    <property type="entry name" value="4Fe4S_Fe_S_CS"/>
</dbReference>
<dbReference type="NCBIfam" id="TIGR01945">
    <property type="entry name" value="rnfC"/>
    <property type="match status" value="1"/>
</dbReference>
<evidence type="ECO:0000259" key="9">
    <source>
        <dbReference type="PROSITE" id="PS51379"/>
    </source>
</evidence>
<feature type="binding site" evidence="8">
    <location>
        <position position="407"/>
    </location>
    <ligand>
        <name>[4Fe-4S] cluster</name>
        <dbReference type="ChEBI" id="CHEBI:49883"/>
        <label>2</label>
    </ligand>
</feature>
<keyword evidence="6 8" id="KW-0408">Iron</keyword>
<keyword evidence="2 8" id="KW-0004">4Fe-4S</keyword>
<feature type="binding site" evidence="8">
    <location>
        <position position="368"/>
    </location>
    <ligand>
        <name>[4Fe-4S] cluster</name>
        <dbReference type="ChEBI" id="CHEBI:49883"/>
        <label>1</label>
    </ligand>
</feature>
<dbReference type="InterPro" id="IPR026902">
    <property type="entry name" value="RnfC_N"/>
</dbReference>
<dbReference type="EMBL" id="QSJI01000002">
    <property type="protein sequence ID" value="RHD56764.1"/>
    <property type="molecule type" value="Genomic_DNA"/>
</dbReference>
<dbReference type="Gene3D" id="3.10.20.600">
    <property type="match status" value="1"/>
</dbReference>
<dbReference type="SUPFAM" id="SSF46548">
    <property type="entry name" value="alpha-helical ferredoxin"/>
    <property type="match status" value="1"/>
</dbReference>
<dbReference type="Proteomes" id="UP000286050">
    <property type="component" value="Unassembled WGS sequence"/>
</dbReference>
<accession>A0A414FZ33</accession>
<keyword evidence="8" id="KW-1278">Translocase</keyword>
<dbReference type="InterPro" id="IPR037225">
    <property type="entry name" value="Nuo51_FMN-bd_sf"/>
</dbReference>
<dbReference type="GO" id="GO:0051539">
    <property type="term" value="F:4 iron, 4 sulfur cluster binding"/>
    <property type="evidence" value="ECO:0007669"/>
    <property type="project" value="UniProtKB-KW"/>
</dbReference>
<reference evidence="10 11" key="1">
    <citation type="submission" date="2018-08" db="EMBL/GenBank/DDBJ databases">
        <title>A genome reference for cultivated species of the human gut microbiota.</title>
        <authorList>
            <person name="Zou Y."/>
            <person name="Xue W."/>
            <person name="Luo G."/>
        </authorList>
    </citation>
    <scope>NUCLEOTIDE SEQUENCE [LARGE SCALE GENOMIC DNA]</scope>
    <source>
        <strain evidence="10 11">AM30-5LB</strain>
    </source>
</reference>
<feature type="domain" description="4Fe-4S ferredoxin-type" evidence="9">
    <location>
        <begin position="356"/>
        <end position="387"/>
    </location>
</feature>
<comment type="similarity">
    <text evidence="8">Belongs to the 4Fe4S bacterial-type ferredoxin family. RnfC subfamily.</text>
</comment>
<dbReference type="PROSITE" id="PS51379">
    <property type="entry name" value="4FE4S_FER_2"/>
    <property type="match status" value="2"/>
</dbReference>
<dbReference type="RefSeq" id="WP_118271760.1">
    <property type="nucleotide sequence ID" value="NZ_QSJI01000002.1"/>
</dbReference>
<dbReference type="GO" id="GO:0046872">
    <property type="term" value="F:metal ion binding"/>
    <property type="evidence" value="ECO:0007669"/>
    <property type="project" value="UniProtKB-KW"/>
</dbReference>
<feature type="binding site" evidence="8">
    <location>
        <position position="410"/>
    </location>
    <ligand>
        <name>[4Fe-4S] cluster</name>
        <dbReference type="ChEBI" id="CHEBI:49883"/>
        <label>2</label>
    </ligand>
</feature>
<comment type="cofactor">
    <cofactor evidence="8">
        <name>[4Fe-4S] cluster</name>
        <dbReference type="ChEBI" id="CHEBI:49883"/>
    </cofactor>
    <text evidence="8">Binds 2 [4Fe-4S] clusters per subunit.</text>
</comment>
<dbReference type="GO" id="GO:0005886">
    <property type="term" value="C:plasma membrane"/>
    <property type="evidence" value="ECO:0007669"/>
    <property type="project" value="UniProtKB-SubCell"/>
</dbReference>
<dbReference type="Gene3D" id="3.30.70.20">
    <property type="match status" value="1"/>
</dbReference>
<dbReference type="InterPro" id="IPR019554">
    <property type="entry name" value="Soluble_ligand-bd"/>
</dbReference>
<dbReference type="HAMAP" id="MF_00461">
    <property type="entry name" value="RsxC_RnfC"/>
    <property type="match status" value="1"/>
</dbReference>
<evidence type="ECO:0000313" key="11">
    <source>
        <dbReference type="Proteomes" id="UP000286050"/>
    </source>
</evidence>
<proteinExistence type="inferred from homology"/>
<feature type="binding site" evidence="8">
    <location>
        <position position="414"/>
    </location>
    <ligand>
        <name>[4Fe-4S] cluster</name>
        <dbReference type="ChEBI" id="CHEBI:49883"/>
        <label>1</label>
    </ligand>
</feature>
<dbReference type="InterPro" id="IPR011538">
    <property type="entry name" value="Nuo51_FMN-bd"/>
</dbReference>
<sequence>MFSLHKTRGGVHPPQCKDMRDFACTSITPPERVLIPLNMHIGAPASPVVSEGDHVYVGTLIGQVNGLGSPIHASISGTVTKVATEQLPTGATAPVVEIVSDGKMESDPALKPPTYSNKEEFIACVRDSGMVGLGGASFPTWFKMRAPEGKSFEFLVVNAMECEPYITSDYRQMMEHSERVIDGVFRTIEALEIPAAVIGVEDNKPEAILELKRVVKEKGREDRIEVMEIPTKYPAGGEKVLIKATTGRDVPAGGLPIDAGCLVVNVTTISRVEQYFRYGMPLTCKTVTVTGDCIANPGNYRIPLGMSVRDVIEATGGMVKEPKKIIMGGPMMGRTITNIDCPILKANNAIVALHDAAVLPDETACIRCGRCVRACPLALEPFALDSASRSHDVVALDELAVMNCMECGSCAYVCPAHRRITASIREGKAVYRGEVARLTAPSEKKEA</sequence>
<evidence type="ECO:0000256" key="5">
    <source>
        <dbReference type="ARBA" id="ARBA00022982"/>
    </source>
</evidence>
<keyword evidence="8" id="KW-1003">Cell membrane</keyword>
<dbReference type="Pfam" id="PF13375">
    <property type="entry name" value="RnfC_N"/>
    <property type="match status" value="1"/>
</dbReference>
<evidence type="ECO:0000256" key="2">
    <source>
        <dbReference type="ARBA" id="ARBA00022485"/>
    </source>
</evidence>
<comment type="subcellular location">
    <subcellularLocation>
        <location evidence="8">Cell membrane</location>
        <topology evidence="8">Peripheral membrane protein</topology>
    </subcellularLocation>
</comment>
<comment type="subunit">
    <text evidence="8">The complex is composed of six subunits: RnfA, RnfB, RnfC, RnfD, RnfE and RnfG.</text>
</comment>
<feature type="binding site" evidence="8">
    <location>
        <position position="404"/>
    </location>
    <ligand>
        <name>[4Fe-4S] cluster</name>
        <dbReference type="ChEBI" id="CHEBI:49883"/>
        <label>2</label>
    </ligand>
</feature>
<dbReference type="GO" id="GO:0009055">
    <property type="term" value="F:electron transfer activity"/>
    <property type="evidence" value="ECO:0007669"/>
    <property type="project" value="InterPro"/>
</dbReference>
<gene>
    <name evidence="8" type="primary">rnfC</name>
    <name evidence="10" type="ORF">DW787_04340</name>
</gene>
<dbReference type="PANTHER" id="PTHR43034">
    <property type="entry name" value="ION-TRANSLOCATING OXIDOREDUCTASE COMPLEX SUBUNIT C"/>
    <property type="match status" value="1"/>
</dbReference>
<dbReference type="SUPFAM" id="SSF142019">
    <property type="entry name" value="Nqo1 FMN-binding domain-like"/>
    <property type="match status" value="1"/>
</dbReference>
<evidence type="ECO:0000313" key="10">
    <source>
        <dbReference type="EMBL" id="RHD56764.1"/>
    </source>
</evidence>
<keyword evidence="4 8" id="KW-0677">Repeat</keyword>
<evidence type="ECO:0000256" key="8">
    <source>
        <dbReference type="HAMAP-Rule" id="MF_00461"/>
    </source>
</evidence>
<evidence type="ECO:0000256" key="6">
    <source>
        <dbReference type="ARBA" id="ARBA00023004"/>
    </source>
</evidence>
<keyword evidence="5 8" id="KW-0249">Electron transport</keyword>
<dbReference type="Gene3D" id="3.40.50.11540">
    <property type="entry name" value="NADH-ubiquinone oxidoreductase 51kDa subunit"/>
    <property type="match status" value="1"/>
</dbReference>